<evidence type="ECO:0000256" key="2">
    <source>
        <dbReference type="SAM" id="Phobius"/>
    </source>
</evidence>
<feature type="compositionally biased region" description="Low complexity" evidence="1">
    <location>
        <begin position="16"/>
        <end position="26"/>
    </location>
</feature>
<sequence length="112" mass="12009">MPPKRKRKRKRPVSPAQSAAGASGSEQQEDEGQGQGEQEVIAEQRQVIKAAFRGLVEAARPNLSPEQVDAVVAQVNQRMTMGSMQCCLAAVMSLTMLLQCFLGQPTPGFPAA</sequence>
<reference evidence="3 4" key="1">
    <citation type="submission" date="2020-02" db="EMBL/GenBank/DDBJ databases">
        <title>Draft genome sequence of Haematococcus lacustris strain NIES-144.</title>
        <authorList>
            <person name="Morimoto D."/>
            <person name="Nakagawa S."/>
            <person name="Yoshida T."/>
            <person name="Sawayama S."/>
        </authorList>
    </citation>
    <scope>NUCLEOTIDE SEQUENCE [LARGE SCALE GENOMIC DNA]</scope>
    <source>
        <strain evidence="3 4">NIES-144</strain>
    </source>
</reference>
<gene>
    <name evidence="3" type="ORF">HaLaN_02568</name>
</gene>
<evidence type="ECO:0000313" key="3">
    <source>
        <dbReference type="EMBL" id="GFH07726.1"/>
    </source>
</evidence>
<evidence type="ECO:0000256" key="1">
    <source>
        <dbReference type="SAM" id="MobiDB-lite"/>
    </source>
</evidence>
<keyword evidence="2" id="KW-0812">Transmembrane</keyword>
<evidence type="ECO:0000313" key="4">
    <source>
        <dbReference type="Proteomes" id="UP000485058"/>
    </source>
</evidence>
<protein>
    <submittedName>
        <fullName evidence="3">Uncharacterized protein</fullName>
    </submittedName>
</protein>
<feature type="compositionally biased region" description="Basic residues" evidence="1">
    <location>
        <begin position="1"/>
        <end position="12"/>
    </location>
</feature>
<dbReference type="EMBL" id="BLLF01000112">
    <property type="protein sequence ID" value="GFH07726.1"/>
    <property type="molecule type" value="Genomic_DNA"/>
</dbReference>
<feature type="transmembrane region" description="Helical" evidence="2">
    <location>
        <begin position="86"/>
        <end position="104"/>
    </location>
</feature>
<name>A0A699YLD3_HAELA</name>
<keyword evidence="2" id="KW-0472">Membrane</keyword>
<feature type="non-terminal residue" evidence="3">
    <location>
        <position position="112"/>
    </location>
</feature>
<keyword evidence="4" id="KW-1185">Reference proteome</keyword>
<accession>A0A699YLD3</accession>
<dbReference type="AlphaFoldDB" id="A0A699YLD3"/>
<keyword evidence="2" id="KW-1133">Transmembrane helix</keyword>
<feature type="region of interest" description="Disordered" evidence="1">
    <location>
        <begin position="1"/>
        <end position="40"/>
    </location>
</feature>
<comment type="caution">
    <text evidence="3">The sequence shown here is derived from an EMBL/GenBank/DDBJ whole genome shotgun (WGS) entry which is preliminary data.</text>
</comment>
<dbReference type="Proteomes" id="UP000485058">
    <property type="component" value="Unassembled WGS sequence"/>
</dbReference>
<organism evidence="3 4">
    <name type="scientific">Haematococcus lacustris</name>
    <name type="common">Green alga</name>
    <name type="synonym">Haematococcus pluvialis</name>
    <dbReference type="NCBI Taxonomy" id="44745"/>
    <lineage>
        <taxon>Eukaryota</taxon>
        <taxon>Viridiplantae</taxon>
        <taxon>Chlorophyta</taxon>
        <taxon>core chlorophytes</taxon>
        <taxon>Chlorophyceae</taxon>
        <taxon>CS clade</taxon>
        <taxon>Chlamydomonadales</taxon>
        <taxon>Haematococcaceae</taxon>
        <taxon>Haematococcus</taxon>
    </lineage>
</organism>
<feature type="non-terminal residue" evidence="3">
    <location>
        <position position="1"/>
    </location>
</feature>
<proteinExistence type="predicted"/>